<dbReference type="OMA" id="AVIQISC"/>
<evidence type="ECO:0000256" key="2">
    <source>
        <dbReference type="PROSITE-ProRule" id="PRU00235"/>
    </source>
</evidence>
<dbReference type="PROSITE" id="PS50012">
    <property type="entry name" value="RCC1_3"/>
    <property type="match status" value="3"/>
</dbReference>
<dbReference type="Gene3D" id="2.130.10.30">
    <property type="entry name" value="Regulator of chromosome condensation 1/beta-lactamase-inhibitor protein II"/>
    <property type="match status" value="1"/>
</dbReference>
<feature type="repeat" description="RCC1" evidence="2">
    <location>
        <begin position="122"/>
        <end position="136"/>
    </location>
</feature>
<dbReference type="HOGENOM" id="CLU_1880870_0_0_1"/>
<reference evidence="4" key="3">
    <citation type="submission" date="2016-03" db="UniProtKB">
        <authorList>
            <consortium name="EnsemblProtists"/>
        </authorList>
    </citation>
    <scope>IDENTIFICATION</scope>
</reference>
<accession>L1JFU6</accession>
<dbReference type="EMBL" id="JH992990">
    <property type="protein sequence ID" value="EKX47383.1"/>
    <property type="molecule type" value="Genomic_DNA"/>
</dbReference>
<sequence>HTLAVDDNGVLYAWGCGDSGRTGLSQQPASRTLLSPVLPLCISAGLPVSRVSCGDSHTAAIVGEAGSATAELWTWGRGESYRLGHGSKEDERRPRRVEDLDEKRVVDVSCGSSHTVVVCVEGDVYAWGQNDSGQCG</sequence>
<proteinExistence type="predicted"/>
<dbReference type="InterPro" id="IPR009091">
    <property type="entry name" value="RCC1/BLIP-II"/>
</dbReference>
<organism evidence="3">
    <name type="scientific">Guillardia theta (strain CCMP2712)</name>
    <name type="common">Cryptophyte</name>
    <dbReference type="NCBI Taxonomy" id="905079"/>
    <lineage>
        <taxon>Eukaryota</taxon>
        <taxon>Cryptophyceae</taxon>
        <taxon>Pyrenomonadales</taxon>
        <taxon>Geminigeraceae</taxon>
        <taxon>Guillardia</taxon>
    </lineage>
</organism>
<keyword evidence="1" id="KW-0677">Repeat</keyword>
<dbReference type="PANTHER" id="PTHR22870">
    <property type="entry name" value="REGULATOR OF CHROMOSOME CONDENSATION"/>
    <property type="match status" value="1"/>
</dbReference>
<reference evidence="3 5" key="1">
    <citation type="journal article" date="2012" name="Nature">
        <title>Algal genomes reveal evolutionary mosaicism and the fate of nucleomorphs.</title>
        <authorList>
            <consortium name="DOE Joint Genome Institute"/>
            <person name="Curtis B.A."/>
            <person name="Tanifuji G."/>
            <person name="Burki F."/>
            <person name="Gruber A."/>
            <person name="Irimia M."/>
            <person name="Maruyama S."/>
            <person name="Arias M.C."/>
            <person name="Ball S.G."/>
            <person name="Gile G.H."/>
            <person name="Hirakawa Y."/>
            <person name="Hopkins J.F."/>
            <person name="Kuo A."/>
            <person name="Rensing S.A."/>
            <person name="Schmutz J."/>
            <person name="Symeonidi A."/>
            <person name="Elias M."/>
            <person name="Eveleigh R.J."/>
            <person name="Herman E.K."/>
            <person name="Klute M.J."/>
            <person name="Nakayama T."/>
            <person name="Obornik M."/>
            <person name="Reyes-Prieto A."/>
            <person name="Armbrust E.V."/>
            <person name="Aves S.J."/>
            <person name="Beiko R.G."/>
            <person name="Coutinho P."/>
            <person name="Dacks J.B."/>
            <person name="Durnford D.G."/>
            <person name="Fast N.M."/>
            <person name="Green B.R."/>
            <person name="Grisdale C.J."/>
            <person name="Hempel F."/>
            <person name="Henrissat B."/>
            <person name="Hoppner M.P."/>
            <person name="Ishida K."/>
            <person name="Kim E."/>
            <person name="Koreny L."/>
            <person name="Kroth P.G."/>
            <person name="Liu Y."/>
            <person name="Malik S.B."/>
            <person name="Maier U.G."/>
            <person name="McRose D."/>
            <person name="Mock T."/>
            <person name="Neilson J.A."/>
            <person name="Onodera N.T."/>
            <person name="Poole A.M."/>
            <person name="Pritham E.J."/>
            <person name="Richards T.A."/>
            <person name="Rocap G."/>
            <person name="Roy S.W."/>
            <person name="Sarai C."/>
            <person name="Schaack S."/>
            <person name="Shirato S."/>
            <person name="Slamovits C.H."/>
            <person name="Spencer D.F."/>
            <person name="Suzuki S."/>
            <person name="Worden A.Z."/>
            <person name="Zauner S."/>
            <person name="Barry K."/>
            <person name="Bell C."/>
            <person name="Bharti A.K."/>
            <person name="Crow J.A."/>
            <person name="Grimwood J."/>
            <person name="Kramer R."/>
            <person name="Lindquist E."/>
            <person name="Lucas S."/>
            <person name="Salamov A."/>
            <person name="McFadden G.I."/>
            <person name="Lane C.E."/>
            <person name="Keeling P.J."/>
            <person name="Gray M.W."/>
            <person name="Grigoriev I.V."/>
            <person name="Archibald J.M."/>
        </authorList>
    </citation>
    <scope>NUCLEOTIDE SEQUENCE</scope>
    <source>
        <strain evidence="3 5">CCMP2712</strain>
    </source>
</reference>
<dbReference type="PANTHER" id="PTHR22870:SF155">
    <property type="entry name" value="E3 UBIQUITIN-PROTEIN LIGASE HERC1-RELATED"/>
    <property type="match status" value="1"/>
</dbReference>
<dbReference type="GeneID" id="17304023"/>
<gene>
    <name evidence="3" type="ORF">GUITHDRAFT_52073</name>
</gene>
<evidence type="ECO:0000313" key="3">
    <source>
        <dbReference type="EMBL" id="EKX47383.1"/>
    </source>
</evidence>
<dbReference type="eggNOG" id="KOG1426">
    <property type="taxonomic scope" value="Eukaryota"/>
</dbReference>
<evidence type="ECO:0000256" key="1">
    <source>
        <dbReference type="ARBA" id="ARBA00022737"/>
    </source>
</evidence>
<dbReference type="EnsemblProtists" id="EKX47383">
    <property type="protein sequence ID" value="EKX47383"/>
    <property type="gene ID" value="GUITHDRAFT_52073"/>
</dbReference>
<evidence type="ECO:0000313" key="4">
    <source>
        <dbReference type="EnsemblProtists" id="EKX47383"/>
    </source>
</evidence>
<feature type="non-terminal residue" evidence="3">
    <location>
        <position position="136"/>
    </location>
</feature>
<feature type="repeat" description="RCC1" evidence="2">
    <location>
        <begin position="70"/>
        <end position="121"/>
    </location>
</feature>
<feature type="non-terminal residue" evidence="3">
    <location>
        <position position="1"/>
    </location>
</feature>
<reference evidence="5" key="2">
    <citation type="submission" date="2012-11" db="EMBL/GenBank/DDBJ databases">
        <authorList>
            <person name="Kuo A."/>
            <person name="Curtis B.A."/>
            <person name="Tanifuji G."/>
            <person name="Burki F."/>
            <person name="Gruber A."/>
            <person name="Irimia M."/>
            <person name="Maruyama S."/>
            <person name="Arias M.C."/>
            <person name="Ball S.G."/>
            <person name="Gile G.H."/>
            <person name="Hirakawa Y."/>
            <person name="Hopkins J.F."/>
            <person name="Rensing S.A."/>
            <person name="Schmutz J."/>
            <person name="Symeonidi A."/>
            <person name="Elias M."/>
            <person name="Eveleigh R.J."/>
            <person name="Herman E.K."/>
            <person name="Klute M.J."/>
            <person name="Nakayama T."/>
            <person name="Obornik M."/>
            <person name="Reyes-Prieto A."/>
            <person name="Armbrust E.V."/>
            <person name="Aves S.J."/>
            <person name="Beiko R.G."/>
            <person name="Coutinho P."/>
            <person name="Dacks J.B."/>
            <person name="Durnford D.G."/>
            <person name="Fast N.M."/>
            <person name="Green B.R."/>
            <person name="Grisdale C."/>
            <person name="Hempe F."/>
            <person name="Henrissat B."/>
            <person name="Hoppner M.P."/>
            <person name="Ishida K.-I."/>
            <person name="Kim E."/>
            <person name="Koreny L."/>
            <person name="Kroth P.G."/>
            <person name="Liu Y."/>
            <person name="Malik S.-B."/>
            <person name="Maier U.G."/>
            <person name="McRose D."/>
            <person name="Mock T."/>
            <person name="Neilson J.A."/>
            <person name="Onodera N.T."/>
            <person name="Poole A.M."/>
            <person name="Pritham E.J."/>
            <person name="Richards T.A."/>
            <person name="Rocap G."/>
            <person name="Roy S.W."/>
            <person name="Sarai C."/>
            <person name="Schaack S."/>
            <person name="Shirato S."/>
            <person name="Slamovits C.H."/>
            <person name="Spencer D.F."/>
            <person name="Suzuki S."/>
            <person name="Worden A.Z."/>
            <person name="Zauner S."/>
            <person name="Barry K."/>
            <person name="Bell C."/>
            <person name="Bharti A.K."/>
            <person name="Crow J.A."/>
            <person name="Grimwood J."/>
            <person name="Kramer R."/>
            <person name="Lindquist E."/>
            <person name="Lucas S."/>
            <person name="Salamov A."/>
            <person name="McFadden G.I."/>
            <person name="Lane C.E."/>
            <person name="Keeling P.J."/>
            <person name="Gray M.W."/>
            <person name="Grigoriev I.V."/>
            <person name="Archibald J.M."/>
        </authorList>
    </citation>
    <scope>NUCLEOTIDE SEQUENCE</scope>
    <source>
        <strain evidence="5">CCMP2712</strain>
    </source>
</reference>
<dbReference type="OrthoDB" id="239701at2759"/>
<dbReference type="SUPFAM" id="SSF50985">
    <property type="entry name" value="RCC1/BLIP-II"/>
    <property type="match status" value="1"/>
</dbReference>
<dbReference type="PaxDb" id="55529-EKX47383"/>
<dbReference type="Proteomes" id="UP000011087">
    <property type="component" value="Unassembled WGS sequence"/>
</dbReference>
<dbReference type="Pfam" id="PF00415">
    <property type="entry name" value="RCC1"/>
    <property type="match status" value="2"/>
</dbReference>
<dbReference type="InterPro" id="IPR000408">
    <property type="entry name" value="Reg_chr_condens"/>
</dbReference>
<feature type="repeat" description="RCC1" evidence="2">
    <location>
        <begin position="9"/>
        <end position="64"/>
    </location>
</feature>
<evidence type="ECO:0000313" key="5">
    <source>
        <dbReference type="Proteomes" id="UP000011087"/>
    </source>
</evidence>
<dbReference type="KEGG" id="gtt:GUITHDRAFT_52073"/>
<dbReference type="STRING" id="905079.L1JFU6"/>
<protein>
    <submittedName>
        <fullName evidence="3 4">Uncharacterized protein</fullName>
    </submittedName>
</protein>
<dbReference type="PRINTS" id="PR00633">
    <property type="entry name" value="RCCNDNSATION"/>
</dbReference>
<dbReference type="RefSeq" id="XP_005834363.1">
    <property type="nucleotide sequence ID" value="XM_005834306.1"/>
</dbReference>
<name>L1JFU6_GUITC</name>
<dbReference type="AlphaFoldDB" id="L1JFU6"/>
<dbReference type="InterPro" id="IPR051210">
    <property type="entry name" value="Ub_ligase/GEF_domain"/>
</dbReference>
<dbReference type="PROSITE" id="PS00626">
    <property type="entry name" value="RCC1_2"/>
    <property type="match status" value="2"/>
</dbReference>
<keyword evidence="5" id="KW-1185">Reference proteome</keyword>